<dbReference type="InterPro" id="IPR036397">
    <property type="entry name" value="RNaseH_sf"/>
</dbReference>
<dbReference type="AlphaFoldDB" id="A0A8J6D0G4"/>
<dbReference type="GO" id="GO:0003676">
    <property type="term" value="F:nucleic acid binding"/>
    <property type="evidence" value="ECO:0007669"/>
    <property type="project" value="InterPro"/>
</dbReference>
<dbReference type="Pfam" id="PF13456">
    <property type="entry name" value="RVT_3"/>
    <property type="match status" value="1"/>
</dbReference>
<evidence type="ECO:0000313" key="3">
    <source>
        <dbReference type="EMBL" id="KAG8491289.1"/>
    </source>
</evidence>
<feature type="domain" description="Reverse transcriptase zinc-binding" evidence="2">
    <location>
        <begin position="228"/>
        <end position="300"/>
    </location>
</feature>
<accession>A0A8J6D0G4</accession>
<dbReference type="SUPFAM" id="SSF53098">
    <property type="entry name" value="Ribonuclease H-like"/>
    <property type="match status" value="1"/>
</dbReference>
<dbReference type="CDD" id="cd06222">
    <property type="entry name" value="RNase_H_like"/>
    <property type="match status" value="1"/>
</dbReference>
<dbReference type="PANTHER" id="PTHR33116">
    <property type="entry name" value="REVERSE TRANSCRIPTASE ZINC-BINDING DOMAIN-CONTAINING PROTEIN-RELATED-RELATED"/>
    <property type="match status" value="1"/>
</dbReference>
<evidence type="ECO:0000259" key="2">
    <source>
        <dbReference type="Pfam" id="PF13966"/>
    </source>
</evidence>
<evidence type="ECO:0000313" key="4">
    <source>
        <dbReference type="Proteomes" id="UP000701853"/>
    </source>
</evidence>
<feature type="domain" description="RNase H type-1" evidence="1">
    <location>
        <begin position="361"/>
        <end position="462"/>
    </location>
</feature>
<organism evidence="3 4">
    <name type="scientific">Gossypium anomalum</name>
    <dbReference type="NCBI Taxonomy" id="47600"/>
    <lineage>
        <taxon>Eukaryota</taxon>
        <taxon>Viridiplantae</taxon>
        <taxon>Streptophyta</taxon>
        <taxon>Embryophyta</taxon>
        <taxon>Tracheophyta</taxon>
        <taxon>Spermatophyta</taxon>
        <taxon>Magnoliopsida</taxon>
        <taxon>eudicotyledons</taxon>
        <taxon>Gunneridae</taxon>
        <taxon>Pentapetalae</taxon>
        <taxon>rosids</taxon>
        <taxon>malvids</taxon>
        <taxon>Malvales</taxon>
        <taxon>Malvaceae</taxon>
        <taxon>Malvoideae</taxon>
        <taxon>Gossypium</taxon>
    </lineage>
</organism>
<dbReference type="EMBL" id="JAHUZN010000006">
    <property type="protein sequence ID" value="KAG8491289.1"/>
    <property type="molecule type" value="Genomic_DNA"/>
</dbReference>
<dbReference type="InterPro" id="IPR044730">
    <property type="entry name" value="RNase_H-like_dom_plant"/>
</dbReference>
<dbReference type="InterPro" id="IPR012337">
    <property type="entry name" value="RNaseH-like_sf"/>
</dbReference>
<comment type="caution">
    <text evidence="3">The sequence shown here is derived from an EMBL/GenBank/DDBJ whole genome shotgun (WGS) entry which is preliminary data.</text>
</comment>
<dbReference type="OrthoDB" id="990874at2759"/>
<name>A0A8J6D0G4_9ROSI</name>
<dbReference type="InterPro" id="IPR026960">
    <property type="entry name" value="RVT-Znf"/>
</dbReference>
<dbReference type="GO" id="GO:0004523">
    <property type="term" value="F:RNA-DNA hybrid ribonuclease activity"/>
    <property type="evidence" value="ECO:0007669"/>
    <property type="project" value="InterPro"/>
</dbReference>
<dbReference type="Pfam" id="PF13966">
    <property type="entry name" value="zf-RVT"/>
    <property type="match status" value="1"/>
</dbReference>
<dbReference type="InterPro" id="IPR002156">
    <property type="entry name" value="RNaseH_domain"/>
</dbReference>
<keyword evidence="4" id="KW-1185">Reference proteome</keyword>
<gene>
    <name evidence="3" type="ORF">CXB51_014550</name>
</gene>
<dbReference type="Proteomes" id="UP000701853">
    <property type="component" value="Chromosome 6"/>
</dbReference>
<dbReference type="Gene3D" id="3.30.420.10">
    <property type="entry name" value="Ribonuclease H-like superfamily/Ribonuclease H"/>
    <property type="match status" value="1"/>
</dbReference>
<evidence type="ECO:0008006" key="5">
    <source>
        <dbReference type="Google" id="ProtNLM"/>
    </source>
</evidence>
<sequence length="480" mass="54727">MAFHSILNRFSCRTNSWSKLLLSYGGKEVFIKSILQSLPTYALSVFLAPRGTLEDMLSEVCHSRWACKEKWRGWAMLAWDKVCLPKGMRGLSFRDLRLFNLALLGRQVWRLLTFKDTLCYRVLSSKYFLNGDLFHPKKVDKPSYTWSSIFTAAKALESGFGWQVEDGNIIKICDHNWGFKGLNGESLCFVASTIPERKVCDLWINNSPSWNKDRVRYGFIIPMASTLKSAYLWLLLKQVGFGPHRFFWKTIWKLKTLPKICVCAWRLGHDLLPTNAKISSIRQNFRMDCPRCGASVETLIQALKDYPTAHAILTLGGLDGRLLNKDYLYCVDWLEDAMLVLPLTPAVQKWEKPPVGSVKINVDATVLNNKTGFKVIIRDCDGFVLGGGSGFKKDLMTTEWMELYAFEEGLNLARSLDIDNVIFETDYASLVNKFKKRKADNTIIGHRTNEIHKTLELFAEVSSNAVDIDDLTRAVRFGIL</sequence>
<evidence type="ECO:0000259" key="1">
    <source>
        <dbReference type="Pfam" id="PF13456"/>
    </source>
</evidence>
<proteinExistence type="predicted"/>
<dbReference type="PANTHER" id="PTHR33116:SF86">
    <property type="entry name" value="REVERSE TRANSCRIPTASE DOMAIN-CONTAINING PROTEIN"/>
    <property type="match status" value="1"/>
</dbReference>
<protein>
    <recommendedName>
        <fullName evidence="5">RNase H type-1 domain-containing protein</fullName>
    </recommendedName>
</protein>
<reference evidence="3 4" key="1">
    <citation type="journal article" date="2021" name="bioRxiv">
        <title>The Gossypium anomalum genome as a resource for cotton improvement and evolutionary analysis of hybrid incompatibility.</title>
        <authorList>
            <person name="Grover C.E."/>
            <person name="Yuan D."/>
            <person name="Arick M.A."/>
            <person name="Miller E.R."/>
            <person name="Hu G."/>
            <person name="Peterson D.G."/>
            <person name="Wendel J.F."/>
            <person name="Udall J.A."/>
        </authorList>
    </citation>
    <scope>NUCLEOTIDE SEQUENCE [LARGE SCALE GENOMIC DNA]</scope>
    <source>
        <strain evidence="3">JFW-Udall</strain>
        <tissue evidence="3">Leaf</tissue>
    </source>
</reference>